<accession>A0ABP8TZJ1</accession>
<protein>
    <submittedName>
        <fullName evidence="2">Helix-turn-helix domain-containing protein</fullName>
    </submittedName>
</protein>
<dbReference type="Proteomes" id="UP001500212">
    <property type="component" value="Unassembled WGS sequence"/>
</dbReference>
<evidence type="ECO:0000259" key="1">
    <source>
        <dbReference type="Pfam" id="PF12728"/>
    </source>
</evidence>
<dbReference type="NCBIfam" id="TIGR01764">
    <property type="entry name" value="excise"/>
    <property type="match status" value="1"/>
</dbReference>
<reference evidence="3" key="1">
    <citation type="journal article" date="2019" name="Int. J. Syst. Evol. Microbiol.">
        <title>The Global Catalogue of Microorganisms (GCM) 10K type strain sequencing project: providing services to taxonomists for standard genome sequencing and annotation.</title>
        <authorList>
            <consortium name="The Broad Institute Genomics Platform"/>
            <consortium name="The Broad Institute Genome Sequencing Center for Infectious Disease"/>
            <person name="Wu L."/>
            <person name="Ma J."/>
        </authorList>
    </citation>
    <scope>NUCLEOTIDE SEQUENCE [LARGE SCALE GENOMIC DNA]</scope>
    <source>
        <strain evidence="3">JCM 17938</strain>
    </source>
</reference>
<comment type="caution">
    <text evidence="2">The sequence shown here is derived from an EMBL/GenBank/DDBJ whole genome shotgun (WGS) entry which is preliminary data.</text>
</comment>
<gene>
    <name evidence="2" type="ORF">GCM10023195_81330</name>
</gene>
<organism evidence="2 3">
    <name type="scientific">Actinoallomurus liliacearum</name>
    <dbReference type="NCBI Taxonomy" id="1080073"/>
    <lineage>
        <taxon>Bacteria</taxon>
        <taxon>Bacillati</taxon>
        <taxon>Actinomycetota</taxon>
        <taxon>Actinomycetes</taxon>
        <taxon>Streptosporangiales</taxon>
        <taxon>Thermomonosporaceae</taxon>
        <taxon>Actinoallomurus</taxon>
    </lineage>
</organism>
<feature type="domain" description="Helix-turn-helix" evidence="1">
    <location>
        <begin position="9"/>
        <end position="57"/>
    </location>
</feature>
<dbReference type="RefSeq" id="WP_345366344.1">
    <property type="nucleotide sequence ID" value="NZ_BAABHJ010000040.1"/>
</dbReference>
<dbReference type="EMBL" id="BAABHJ010000040">
    <property type="protein sequence ID" value="GAA4618142.1"/>
    <property type="molecule type" value="Genomic_DNA"/>
</dbReference>
<keyword evidence="3" id="KW-1185">Reference proteome</keyword>
<dbReference type="InterPro" id="IPR041657">
    <property type="entry name" value="HTH_17"/>
</dbReference>
<name>A0ABP8TZJ1_9ACTN</name>
<dbReference type="InterPro" id="IPR010093">
    <property type="entry name" value="SinI_DNA-bd"/>
</dbReference>
<proteinExistence type="predicted"/>
<dbReference type="Pfam" id="PF12728">
    <property type="entry name" value="HTH_17"/>
    <property type="match status" value="1"/>
</dbReference>
<sequence length="72" mass="8123">MTNLADDPLLTVAEAAELLKTSERFPRRLIAERRIRFVKVGRFVRIPESALREFIAAGLVEPMSVSNVRRAA</sequence>
<evidence type="ECO:0000313" key="3">
    <source>
        <dbReference type="Proteomes" id="UP001500212"/>
    </source>
</evidence>
<evidence type="ECO:0000313" key="2">
    <source>
        <dbReference type="EMBL" id="GAA4618142.1"/>
    </source>
</evidence>